<evidence type="ECO:0000256" key="1">
    <source>
        <dbReference type="ARBA" id="ARBA00004370"/>
    </source>
</evidence>
<dbReference type="PROSITE" id="PS50895">
    <property type="entry name" value="SURF1"/>
    <property type="match status" value="1"/>
</dbReference>
<evidence type="ECO:0000256" key="5">
    <source>
        <dbReference type="ARBA" id="ARBA00023136"/>
    </source>
</evidence>
<feature type="transmembrane region" description="Helical" evidence="6">
    <location>
        <begin position="20"/>
        <end position="41"/>
    </location>
</feature>
<proteinExistence type="inferred from homology"/>
<evidence type="ECO:0000256" key="4">
    <source>
        <dbReference type="ARBA" id="ARBA00022989"/>
    </source>
</evidence>
<dbReference type="Pfam" id="PF02104">
    <property type="entry name" value="SURF1"/>
    <property type="match status" value="1"/>
</dbReference>
<dbReference type="PANTHER" id="PTHR23427">
    <property type="entry name" value="SURFEIT LOCUS PROTEIN"/>
    <property type="match status" value="1"/>
</dbReference>
<dbReference type="InterPro" id="IPR045214">
    <property type="entry name" value="Surf1/Surf4"/>
</dbReference>
<keyword evidence="5 6" id="KW-0472">Membrane</keyword>
<dbReference type="Proteomes" id="UP000184327">
    <property type="component" value="Unassembled WGS sequence"/>
</dbReference>
<gene>
    <name evidence="7" type="ORF">SAMN02745117_02375</name>
</gene>
<name>A0A1M5DFU3_9BURK</name>
<keyword evidence="4 6" id="KW-1133">Transmembrane helix</keyword>
<feature type="transmembrane region" description="Helical" evidence="6">
    <location>
        <begin position="225"/>
        <end position="246"/>
    </location>
</feature>
<sequence>MERMAESNFTDPQPRSQSLLRGAVFLFLVLTLGTFLALGSWQVQRLAWKKDLMARIDGRVHAEPVSPPGLLQWNESADPRSQYEYLRVRLQGRFLHEREVQVYANSLLGPGYWVMTPLETSDDIVWINRGFVPNEKRRPDSRQEALPAESVEVIGLLRMAETQGLFVRNNVAAEDRWYHRDLAAMTDVRGLDRTAPYFVDADATPNPGGWPRGGLTVIQFRNNHLSYALTWFGLAVMNVIALIYFIRTEWRNPASALRDDADSRLDD</sequence>
<dbReference type="InterPro" id="IPR002994">
    <property type="entry name" value="Surf1/Shy1"/>
</dbReference>
<dbReference type="STRING" id="1122156.SAMN02745117_02375"/>
<evidence type="ECO:0000313" key="8">
    <source>
        <dbReference type="Proteomes" id="UP000184327"/>
    </source>
</evidence>
<comment type="similarity">
    <text evidence="2 6">Belongs to the SURF1 family.</text>
</comment>
<dbReference type="GO" id="GO:0005886">
    <property type="term" value="C:plasma membrane"/>
    <property type="evidence" value="ECO:0007669"/>
    <property type="project" value="UniProtKB-SubCell"/>
</dbReference>
<evidence type="ECO:0000256" key="2">
    <source>
        <dbReference type="ARBA" id="ARBA00007165"/>
    </source>
</evidence>
<keyword evidence="3 6" id="KW-0812">Transmembrane</keyword>
<evidence type="ECO:0000313" key="7">
    <source>
        <dbReference type="EMBL" id="SHF65840.1"/>
    </source>
</evidence>
<dbReference type="AlphaFoldDB" id="A0A1M5DFU3"/>
<keyword evidence="8" id="KW-1185">Reference proteome</keyword>
<accession>A0A1M5DFU3</accession>
<evidence type="ECO:0000256" key="6">
    <source>
        <dbReference type="RuleBase" id="RU363076"/>
    </source>
</evidence>
<dbReference type="EMBL" id="FQUZ01000033">
    <property type="protein sequence ID" value="SHF65840.1"/>
    <property type="molecule type" value="Genomic_DNA"/>
</dbReference>
<keyword evidence="6" id="KW-1003">Cell membrane</keyword>
<reference evidence="7 8" key="1">
    <citation type="submission" date="2016-11" db="EMBL/GenBank/DDBJ databases">
        <authorList>
            <person name="Jaros S."/>
            <person name="Januszkiewicz K."/>
            <person name="Wedrychowicz H."/>
        </authorList>
    </citation>
    <scope>NUCLEOTIDE SEQUENCE [LARGE SCALE GENOMIC DNA]</scope>
    <source>
        <strain evidence="7 8">DSM 16112</strain>
    </source>
</reference>
<evidence type="ECO:0000256" key="3">
    <source>
        <dbReference type="ARBA" id="ARBA00022692"/>
    </source>
</evidence>
<dbReference type="CDD" id="cd06662">
    <property type="entry name" value="SURF1"/>
    <property type="match status" value="1"/>
</dbReference>
<organism evidence="7 8">
    <name type="scientific">Lampropedia hyalina DSM 16112</name>
    <dbReference type="NCBI Taxonomy" id="1122156"/>
    <lineage>
        <taxon>Bacteria</taxon>
        <taxon>Pseudomonadati</taxon>
        <taxon>Pseudomonadota</taxon>
        <taxon>Betaproteobacteria</taxon>
        <taxon>Burkholderiales</taxon>
        <taxon>Comamonadaceae</taxon>
        <taxon>Lampropedia</taxon>
    </lineage>
</organism>
<protein>
    <recommendedName>
        <fullName evidence="6">SURF1-like protein</fullName>
    </recommendedName>
</protein>
<dbReference type="PANTHER" id="PTHR23427:SF2">
    <property type="entry name" value="SURFEIT LOCUS PROTEIN 1"/>
    <property type="match status" value="1"/>
</dbReference>
<comment type="subcellular location">
    <subcellularLocation>
        <location evidence="6">Cell membrane</location>
        <topology evidence="6">Multi-pass membrane protein</topology>
    </subcellularLocation>
    <subcellularLocation>
        <location evidence="1">Membrane</location>
    </subcellularLocation>
</comment>